<feature type="compositionally biased region" description="Basic residues" evidence="1">
    <location>
        <begin position="578"/>
        <end position="587"/>
    </location>
</feature>
<feature type="region of interest" description="Disordered" evidence="1">
    <location>
        <begin position="1"/>
        <end position="50"/>
    </location>
</feature>
<organism evidence="3 4">
    <name type="scientific">Pseudopithomyces chartarum</name>
    <dbReference type="NCBI Taxonomy" id="1892770"/>
    <lineage>
        <taxon>Eukaryota</taxon>
        <taxon>Fungi</taxon>
        <taxon>Dikarya</taxon>
        <taxon>Ascomycota</taxon>
        <taxon>Pezizomycotina</taxon>
        <taxon>Dothideomycetes</taxon>
        <taxon>Pleosporomycetidae</taxon>
        <taxon>Pleosporales</taxon>
        <taxon>Massarineae</taxon>
        <taxon>Didymosphaeriaceae</taxon>
        <taxon>Pseudopithomyces</taxon>
    </lineage>
</organism>
<feature type="compositionally biased region" description="Basic and acidic residues" evidence="1">
    <location>
        <begin position="335"/>
        <end position="348"/>
    </location>
</feature>
<name>A0AAN6LX23_9PLEO</name>
<dbReference type="AlphaFoldDB" id="A0AAN6LX23"/>
<dbReference type="InterPro" id="IPR009060">
    <property type="entry name" value="UBA-like_sf"/>
</dbReference>
<evidence type="ECO:0000313" key="3">
    <source>
        <dbReference type="EMBL" id="KAK3203845.1"/>
    </source>
</evidence>
<dbReference type="Proteomes" id="UP001280581">
    <property type="component" value="Unassembled WGS sequence"/>
</dbReference>
<feature type="region of interest" description="Disordered" evidence="1">
    <location>
        <begin position="112"/>
        <end position="165"/>
    </location>
</feature>
<feature type="compositionally biased region" description="Basic and acidic residues" evidence="1">
    <location>
        <begin position="155"/>
        <end position="165"/>
    </location>
</feature>
<dbReference type="Gene3D" id="1.10.8.10">
    <property type="entry name" value="DNA helicase RuvA subunit, C-terminal domain"/>
    <property type="match status" value="1"/>
</dbReference>
<dbReference type="SMART" id="SM00165">
    <property type="entry name" value="UBA"/>
    <property type="match status" value="1"/>
</dbReference>
<feature type="region of interest" description="Disordered" evidence="1">
    <location>
        <begin position="79"/>
        <end position="100"/>
    </location>
</feature>
<accession>A0AAN6LX23</accession>
<comment type="caution">
    <text evidence="3">The sequence shown here is derived from an EMBL/GenBank/DDBJ whole genome shotgun (WGS) entry which is preliminary data.</text>
</comment>
<feature type="compositionally biased region" description="Polar residues" evidence="1">
    <location>
        <begin position="115"/>
        <end position="125"/>
    </location>
</feature>
<proteinExistence type="predicted"/>
<sequence>MRVIQDSEDEDDFEIEAPLADTHPHDAVPAHDSNTDLSRPGEKCTGSTGICYYSSAEKGSLTDLDTESMRRAIVTAHRAQFRDGASSSEHRDSGSPSVLPAVVNPAVENAALDGSGSSISPTGHANKQRRTSLDGAASTRDFPPTCITQGNRHHGQIDDTIHDHPGPELDRLWDLQGTMREDWEHQEPMGLFPHSASSTIPNATATQQQLLAEVLAPSFLGVDTEAESYEVPKYEPAKSSVPWSEYLKSSSEVHALPRSAEHTLLNSPDDQRVSKEPAIATPSPIGITVGPLDEGVSSPPRPVVEPLSDDEEVSNHPKLRSSPDPIVSPLRKITHKSERTPTFEHDFSAIDIPEEQYKPRPSRSRSLKLSGEVPIDHPKRPEASVKKARRTRTSGDAETTSTATTPEKIRQICDMGFTPSATKKALRQHNGDVTHTVNWLIANGGTSEDELAPSKTFRPDTKRKSKQDSGVQDHPTEVKQGKTLESVVEEPAAHASMDPQIILDDVAQSAPTSAVTKSPTVVKVVIPRIKNTAAPPRSDERQSTATTSVQPMDDPRETSGQSDVQLEAQPNTTSQLPKGKKRGRGRPKKENKQIESIEGGPSPEDEIQEPMIPDQDALPRETNNGGNPGDMGIDQVKKTVDAELHQDHTRTTPELPPGKKVKHANDAPSSINKGKTPYRVGLSKRARIAPLLRIVKK</sequence>
<feature type="compositionally biased region" description="Basic and acidic residues" evidence="1">
    <location>
        <begin position="374"/>
        <end position="385"/>
    </location>
</feature>
<evidence type="ECO:0000259" key="2">
    <source>
        <dbReference type="PROSITE" id="PS50030"/>
    </source>
</evidence>
<feature type="compositionally biased region" description="Acidic residues" evidence="1">
    <location>
        <begin position="1"/>
        <end position="15"/>
    </location>
</feature>
<dbReference type="Pfam" id="PF22562">
    <property type="entry name" value="UBA_7"/>
    <property type="match status" value="1"/>
</dbReference>
<gene>
    <name evidence="3" type="ORF">GRF29_106g840179</name>
</gene>
<feature type="region of interest" description="Disordered" evidence="1">
    <location>
        <begin position="281"/>
        <end position="411"/>
    </location>
</feature>
<evidence type="ECO:0000313" key="4">
    <source>
        <dbReference type="Proteomes" id="UP001280581"/>
    </source>
</evidence>
<feature type="domain" description="UBA" evidence="2">
    <location>
        <begin position="403"/>
        <end position="443"/>
    </location>
</feature>
<protein>
    <recommendedName>
        <fullName evidence="2">UBA domain-containing protein</fullName>
    </recommendedName>
</protein>
<reference evidence="3 4" key="1">
    <citation type="submission" date="2021-02" db="EMBL/GenBank/DDBJ databases">
        <title>Genome assembly of Pseudopithomyces chartarum.</title>
        <authorList>
            <person name="Jauregui R."/>
            <person name="Singh J."/>
            <person name="Voisey C."/>
        </authorList>
    </citation>
    <scope>NUCLEOTIDE SEQUENCE [LARGE SCALE GENOMIC DNA]</scope>
    <source>
        <strain evidence="3 4">AGR01</strain>
    </source>
</reference>
<dbReference type="SUPFAM" id="SSF46934">
    <property type="entry name" value="UBA-like"/>
    <property type="match status" value="1"/>
</dbReference>
<feature type="region of interest" description="Disordered" evidence="1">
    <location>
        <begin position="648"/>
        <end position="678"/>
    </location>
</feature>
<dbReference type="CDD" id="cd14308">
    <property type="entry name" value="UBA_Mud1_like"/>
    <property type="match status" value="1"/>
</dbReference>
<dbReference type="EMBL" id="WVTA01000010">
    <property type="protein sequence ID" value="KAK3203845.1"/>
    <property type="molecule type" value="Genomic_DNA"/>
</dbReference>
<feature type="region of interest" description="Disordered" evidence="1">
    <location>
        <begin position="532"/>
        <end position="634"/>
    </location>
</feature>
<feature type="compositionally biased region" description="Polar residues" evidence="1">
    <location>
        <begin position="558"/>
        <end position="576"/>
    </location>
</feature>
<feature type="compositionally biased region" description="Polar residues" evidence="1">
    <location>
        <begin position="394"/>
        <end position="405"/>
    </location>
</feature>
<dbReference type="InterPro" id="IPR015940">
    <property type="entry name" value="UBA"/>
</dbReference>
<dbReference type="PROSITE" id="PS50030">
    <property type="entry name" value="UBA"/>
    <property type="match status" value="1"/>
</dbReference>
<keyword evidence="4" id="KW-1185">Reference proteome</keyword>
<feature type="region of interest" description="Disordered" evidence="1">
    <location>
        <begin position="444"/>
        <end position="500"/>
    </location>
</feature>
<evidence type="ECO:0000256" key="1">
    <source>
        <dbReference type="SAM" id="MobiDB-lite"/>
    </source>
</evidence>